<evidence type="ECO:0000313" key="16">
    <source>
        <dbReference type="WBParaSite" id="Pan_g23124.t1"/>
    </source>
</evidence>
<feature type="domain" description="EMC1 first beta-propeller" evidence="14">
    <location>
        <begin position="21"/>
        <end position="308"/>
    </location>
</feature>
<dbReference type="WBParaSite" id="Pan_g23124.t1">
    <property type="protein sequence ID" value="Pan_g23124.t1"/>
    <property type="gene ID" value="Pan_g23124"/>
</dbReference>
<dbReference type="PANTHER" id="PTHR21573:SF0">
    <property type="entry name" value="ER MEMBRANE PROTEIN COMPLEX SUBUNIT 1"/>
    <property type="match status" value="1"/>
</dbReference>
<sequence length="958" mass="104960">MRNWIAIYAALVLAIVGGVSALFEDQVGKFDWRATHIGCPSQTALGRYATSGKDFLIVASKRNALASINVNSGEIEWRQINEIDHPVPPQISQSSTAKRPYVATLVNGGEFLRVFDQATGVLKWQQKLNLQAVANAAVLAGDKAVFLVAGSTLRVYSIAKGTEKLSTTVSNSADFLGVAIGADGSAHVAAISGNTLSVSKFSYESGSLGEPVKLTLPSAPKKVTKVGRVLIVDNAAVDVTTSLKLVKFDAPVSDVIDLGLPATFAVAANPKLSVFELRAGSLQSLFNIDYTPVVAATIDTEDQSRQVLIAYYDVLRVAKLFDLKSKKLIASVKLEPLQQAPIDHVSLLVAGASAQILTVRKDCRVDLYEIQSTADPKAVLEWSRFEALAEISSVEMVDLPLSESQARIETEFSLKDSNILQTFSVRLFSQIEEFRRSVLDFIDRAILSFELVSTKHVSLSVVMKNFLGDDSALRRLNKPRPGSAAAFNDAVLERDYFNLRKVIVVTSLNGAVLGLHNDDGSVLWSLYLGDDAQPLKTQLGKARVPLFIQRTTAHYQFNGQATVAFGVKGSSQIRLLAFNPITGQQTDIVTRNGLKRIELLPFTNSEHLYPVLTIDSNDKIEVYPFLEPTYPTDGINVFSFDAEAGTVQGGKLDLASASIVPTWKSSLNFAKNEKFVFVSGKPVNQKTHSQGRVLGDRSVLYKYTNPNLVAALTYDSTESQLSVHLIDAVSGQIIHTARHTRVQAPFHAVHCENWLVYTYWNEKTRRTELGVIELYEGAEQTNANNFNSLTTTKTPLEVISKAYVFSQGVSAIQATDTVQGLSTRSLLIAMPFGGILEVSRRFADARRPIEMTPELREEMIVPYMPELPVATEELINYNQTVAHIHGIKTATSGLESTSLMLAYGLDLFYTRVTPSGTFDILKDDFDYVLISAVMILLVTSSFVVKRIWKQSSIKAAWA</sequence>
<protein>
    <recommendedName>
        <fullName evidence="4">ER membrane protein complex subunit 1</fullName>
    </recommendedName>
</protein>
<keyword evidence="8 11" id="KW-1133">Transmembrane helix</keyword>
<proteinExistence type="inferred from homology"/>
<feature type="signal peptide" evidence="12">
    <location>
        <begin position="1"/>
        <end position="21"/>
    </location>
</feature>
<evidence type="ECO:0000259" key="14">
    <source>
        <dbReference type="Pfam" id="PF25293"/>
    </source>
</evidence>
<keyword evidence="7" id="KW-0256">Endoplasmic reticulum</keyword>
<dbReference type="Pfam" id="PF07774">
    <property type="entry name" value="EMC1_C"/>
    <property type="match status" value="1"/>
</dbReference>
<keyword evidence="10" id="KW-0325">Glycoprotein</keyword>
<evidence type="ECO:0000256" key="9">
    <source>
        <dbReference type="ARBA" id="ARBA00023136"/>
    </source>
</evidence>
<organism evidence="15 16">
    <name type="scientific">Panagrellus redivivus</name>
    <name type="common">Microworm</name>
    <dbReference type="NCBI Taxonomy" id="6233"/>
    <lineage>
        <taxon>Eukaryota</taxon>
        <taxon>Metazoa</taxon>
        <taxon>Ecdysozoa</taxon>
        <taxon>Nematoda</taxon>
        <taxon>Chromadorea</taxon>
        <taxon>Rhabditida</taxon>
        <taxon>Tylenchina</taxon>
        <taxon>Panagrolaimomorpha</taxon>
        <taxon>Panagrolaimoidea</taxon>
        <taxon>Panagrolaimidae</taxon>
        <taxon>Panagrellus</taxon>
    </lineage>
</organism>
<evidence type="ECO:0000259" key="13">
    <source>
        <dbReference type="Pfam" id="PF07774"/>
    </source>
</evidence>
<dbReference type="Gene3D" id="2.130.10.10">
    <property type="entry name" value="YVTN repeat-like/Quinoprotein amine dehydrogenase"/>
    <property type="match status" value="1"/>
</dbReference>
<dbReference type="InterPro" id="IPR015943">
    <property type="entry name" value="WD40/YVTN_repeat-like_dom_sf"/>
</dbReference>
<evidence type="ECO:0000256" key="2">
    <source>
        <dbReference type="ARBA" id="ARBA00007904"/>
    </source>
</evidence>
<evidence type="ECO:0000256" key="7">
    <source>
        <dbReference type="ARBA" id="ARBA00022824"/>
    </source>
</evidence>
<keyword evidence="5 11" id="KW-0812">Transmembrane</keyword>
<reference evidence="15" key="1">
    <citation type="journal article" date="2013" name="Genetics">
        <title>The draft genome and transcriptome of Panagrellus redivivus are shaped by the harsh demands of a free-living lifestyle.</title>
        <authorList>
            <person name="Srinivasan J."/>
            <person name="Dillman A.R."/>
            <person name="Macchietto M.G."/>
            <person name="Heikkinen L."/>
            <person name="Lakso M."/>
            <person name="Fracchia K.M."/>
            <person name="Antoshechkin I."/>
            <person name="Mortazavi A."/>
            <person name="Wong G."/>
            <person name="Sternberg P.W."/>
        </authorList>
    </citation>
    <scope>NUCLEOTIDE SEQUENCE [LARGE SCALE GENOMIC DNA]</scope>
    <source>
        <strain evidence="15">MT8872</strain>
    </source>
</reference>
<evidence type="ECO:0000256" key="8">
    <source>
        <dbReference type="ARBA" id="ARBA00022989"/>
    </source>
</evidence>
<comment type="similarity">
    <text evidence="2">Belongs to the EMC1 family.</text>
</comment>
<dbReference type="Pfam" id="PF25293">
    <property type="entry name" value="Beta-prop_EMC1_N"/>
    <property type="match status" value="1"/>
</dbReference>
<evidence type="ECO:0000256" key="6">
    <source>
        <dbReference type="ARBA" id="ARBA00022729"/>
    </source>
</evidence>
<dbReference type="InterPro" id="IPR011678">
    <property type="entry name" value="EMC1_C"/>
</dbReference>
<name>A0A7E4VNT4_PANRE</name>
<keyword evidence="9 11" id="KW-0472">Membrane</keyword>
<comment type="subcellular location">
    <subcellularLocation>
        <location evidence="1">Endoplasmic reticulum membrane</location>
        <topology evidence="1">Single-pass type I membrane protein</topology>
    </subcellularLocation>
</comment>
<evidence type="ECO:0000256" key="1">
    <source>
        <dbReference type="ARBA" id="ARBA00004115"/>
    </source>
</evidence>
<evidence type="ECO:0000313" key="15">
    <source>
        <dbReference type="Proteomes" id="UP000492821"/>
    </source>
</evidence>
<dbReference type="Proteomes" id="UP000492821">
    <property type="component" value="Unassembled WGS sequence"/>
</dbReference>
<keyword evidence="15" id="KW-1185">Reference proteome</keyword>
<dbReference type="InterPro" id="IPR058545">
    <property type="entry name" value="Beta-prop_EMC1_1st"/>
</dbReference>
<dbReference type="InterPro" id="IPR026895">
    <property type="entry name" value="EMC1"/>
</dbReference>
<evidence type="ECO:0000256" key="11">
    <source>
        <dbReference type="SAM" id="Phobius"/>
    </source>
</evidence>
<dbReference type="PANTHER" id="PTHR21573">
    <property type="entry name" value="ER MEMBRANE PROTEIN COMPLEX SUBUNIT 1"/>
    <property type="match status" value="1"/>
</dbReference>
<feature type="chain" id="PRO_5028838105" description="ER membrane protein complex subunit 1" evidence="12">
    <location>
        <begin position="22"/>
        <end position="958"/>
    </location>
</feature>
<feature type="transmembrane region" description="Helical" evidence="11">
    <location>
        <begin position="927"/>
        <end position="944"/>
    </location>
</feature>
<dbReference type="GO" id="GO:0034975">
    <property type="term" value="P:protein folding in endoplasmic reticulum"/>
    <property type="evidence" value="ECO:0007669"/>
    <property type="project" value="TreeGrafter"/>
</dbReference>
<comment type="subunit">
    <text evidence="3">Component of the ER membrane protein complex (EMC).</text>
</comment>
<evidence type="ECO:0000256" key="4">
    <source>
        <dbReference type="ARBA" id="ARBA00020824"/>
    </source>
</evidence>
<evidence type="ECO:0000256" key="10">
    <source>
        <dbReference type="ARBA" id="ARBA00023180"/>
    </source>
</evidence>
<evidence type="ECO:0000256" key="3">
    <source>
        <dbReference type="ARBA" id="ARBA00011276"/>
    </source>
</evidence>
<dbReference type="AlphaFoldDB" id="A0A7E4VNT4"/>
<accession>A0A7E4VNT4</accession>
<reference evidence="16" key="2">
    <citation type="submission" date="2020-10" db="UniProtKB">
        <authorList>
            <consortium name="WormBaseParasite"/>
        </authorList>
    </citation>
    <scope>IDENTIFICATION</scope>
</reference>
<dbReference type="InterPro" id="IPR011047">
    <property type="entry name" value="Quinoprotein_ADH-like_sf"/>
</dbReference>
<evidence type="ECO:0000256" key="12">
    <source>
        <dbReference type="SAM" id="SignalP"/>
    </source>
</evidence>
<dbReference type="SUPFAM" id="SSF50998">
    <property type="entry name" value="Quinoprotein alcohol dehydrogenase-like"/>
    <property type="match status" value="1"/>
</dbReference>
<feature type="domain" description="ER membrane protein complex subunit 1 C-terminal" evidence="13">
    <location>
        <begin position="751"/>
        <end position="957"/>
    </location>
</feature>
<keyword evidence="6 12" id="KW-0732">Signal</keyword>
<evidence type="ECO:0000256" key="5">
    <source>
        <dbReference type="ARBA" id="ARBA00022692"/>
    </source>
</evidence>
<dbReference type="GO" id="GO:0072546">
    <property type="term" value="C:EMC complex"/>
    <property type="evidence" value="ECO:0007669"/>
    <property type="project" value="InterPro"/>
</dbReference>